<comment type="caution">
    <text evidence="8">The sequence shown here is derived from an EMBL/GenBank/DDBJ whole genome shotgun (WGS) entry which is preliminary data.</text>
</comment>
<dbReference type="PANTHER" id="PTHR43289">
    <property type="entry name" value="MITOGEN-ACTIVATED PROTEIN KINASE KINASE KINASE 20-RELATED"/>
    <property type="match status" value="1"/>
</dbReference>
<evidence type="ECO:0000313" key="8">
    <source>
        <dbReference type="EMBL" id="MFB9904450.1"/>
    </source>
</evidence>
<dbReference type="PROSITE" id="PS50011">
    <property type="entry name" value="PROTEIN_KINASE_DOM"/>
    <property type="match status" value="1"/>
</dbReference>
<dbReference type="SUPFAM" id="SSF158745">
    <property type="entry name" value="LanC-like"/>
    <property type="match status" value="1"/>
</dbReference>
<evidence type="ECO:0000256" key="4">
    <source>
        <dbReference type="ARBA" id="ARBA00022741"/>
    </source>
</evidence>
<dbReference type="Gene3D" id="3.30.200.20">
    <property type="entry name" value="Phosphorylase Kinase, domain 1"/>
    <property type="match status" value="1"/>
</dbReference>
<dbReference type="EC" id="2.7.11.1" evidence="1"/>
<dbReference type="SMART" id="SM01260">
    <property type="entry name" value="LANC_like"/>
    <property type="match status" value="1"/>
</dbReference>
<name>A0ABV5ZU86_9PSEU</name>
<dbReference type="Pfam" id="PF25816">
    <property type="entry name" value="RamC_N"/>
    <property type="match status" value="1"/>
</dbReference>
<organism evidence="8 9">
    <name type="scientific">Allokutzneria oryzae</name>
    <dbReference type="NCBI Taxonomy" id="1378989"/>
    <lineage>
        <taxon>Bacteria</taxon>
        <taxon>Bacillati</taxon>
        <taxon>Actinomycetota</taxon>
        <taxon>Actinomycetes</taxon>
        <taxon>Pseudonocardiales</taxon>
        <taxon>Pseudonocardiaceae</taxon>
        <taxon>Allokutzneria</taxon>
    </lineage>
</organism>
<protein>
    <recommendedName>
        <fullName evidence="1">non-specific serine/threonine protein kinase</fullName>
        <ecNumber evidence="1">2.7.11.1</ecNumber>
    </recommendedName>
</protein>
<dbReference type="InterPro" id="IPR007822">
    <property type="entry name" value="LANC-like"/>
</dbReference>
<dbReference type="InterPro" id="IPR057929">
    <property type="entry name" value="RamC_N"/>
</dbReference>
<proteinExistence type="predicted"/>
<dbReference type="PRINTS" id="PR01950">
    <property type="entry name" value="LANCSUPER"/>
</dbReference>
<dbReference type="Pfam" id="PF00069">
    <property type="entry name" value="Pkinase"/>
    <property type="match status" value="1"/>
</dbReference>
<evidence type="ECO:0000313" key="9">
    <source>
        <dbReference type="Proteomes" id="UP001589693"/>
    </source>
</evidence>
<dbReference type="Gene3D" id="1.50.10.20">
    <property type="match status" value="1"/>
</dbReference>
<keyword evidence="2" id="KW-0723">Serine/threonine-protein kinase</keyword>
<dbReference type="EMBL" id="JBHLZU010000009">
    <property type="protein sequence ID" value="MFB9904450.1"/>
    <property type="molecule type" value="Genomic_DNA"/>
</dbReference>
<dbReference type="NCBIfam" id="NF038150">
    <property type="entry name" value="lanthi_synth_IV"/>
    <property type="match status" value="1"/>
</dbReference>
<evidence type="ECO:0000259" key="7">
    <source>
        <dbReference type="PROSITE" id="PS50011"/>
    </source>
</evidence>
<evidence type="ECO:0000256" key="2">
    <source>
        <dbReference type="ARBA" id="ARBA00022527"/>
    </source>
</evidence>
<evidence type="ECO:0000256" key="6">
    <source>
        <dbReference type="ARBA" id="ARBA00022840"/>
    </source>
</evidence>
<evidence type="ECO:0000256" key="5">
    <source>
        <dbReference type="ARBA" id="ARBA00022777"/>
    </source>
</evidence>
<accession>A0ABV5ZU86</accession>
<sequence>MRESDAMIDRNSLVRRSQLSAAGTGDPAAGLGSFPLRTLAELVLAEQGRGDWSVSAAGFWCRVGPPARTARVQGWKLHVSATPLSAALVLHRAATVLVEAGCEFKFAADLGKVEELTSSRYHRAQAGKFITAYPADDDHFRDLAQRLDAATAGLPGPRILSDRPVRAGSVVHYRYGAFTGVPTLTNDGVHEARIEAPDGTPVPDARSPWFTPPAWAEIPVGGVITPPPPPRPRAPVVLNDRFLVREAIRHAARGGVYRALDQRTGSEVIIKQARAHIGALITGQDARDALRREARMLRELKGLGPEVVDVFEQDEHVFLAETAVNGQSLGQWVYATFGRDGDGRGLELSRALDLARRLTALLAEVHARDVVYRDFTPGNVMLTPAGELKLIDPEIAARPGEWTYLAYTPGYAAPEAVTAPKHGPAPDMAVDLYSLGTVLFYLATGVDPAFPDEPRGGRSHGERLAEVMRAVGGRNESARALAPVVLGLTTTDPGERWSLERTAMYLVDMPQHLSTVDLPECKADRLLEDGLAHILRTMDNAGERLWPSNDFGEQTDPCNVQHGAAGVLGVLTRASEVFGTPALRDGVAKVAAWIDERRDAVSQLLPGLHFGRSGTAWALLDAARHLDDGTLAEHAVELALRLPVRWPNPDVCHGAAGSGLAQLHFWRSTGRTEFLERVVDCADGVLGASVSTDEGVFWPVPRDFDSNLAGIRHYGFGHGVAGVGAFLLAAAEETGREDYLTAARAAGDTLLVSAVRQEWEDGSTSAYWRTDQRIAENDTDMRYHWCSGSSGVGTFLLRLGRATGIAEYHCLAEEAAVAVRRSRWSASTVACHGLAGNGDFLLDLGSEWAQELATCMAVRATERDGLLVLPDETRLTVTVDYGTGLAGALGFLLRLRHGGPRWWMPEGERS</sequence>
<dbReference type="Pfam" id="PF05147">
    <property type="entry name" value="LANC_like"/>
    <property type="match status" value="1"/>
</dbReference>
<dbReference type="RefSeq" id="WP_377851649.1">
    <property type="nucleotide sequence ID" value="NZ_JBHLZU010000009.1"/>
</dbReference>
<evidence type="ECO:0000256" key="1">
    <source>
        <dbReference type="ARBA" id="ARBA00012513"/>
    </source>
</evidence>
<feature type="domain" description="Protein kinase" evidence="7">
    <location>
        <begin position="242"/>
        <end position="506"/>
    </location>
</feature>
<gene>
    <name evidence="8" type="primary">lanL</name>
    <name evidence="8" type="ORF">ACFFQA_10955</name>
</gene>
<evidence type="ECO:0000256" key="3">
    <source>
        <dbReference type="ARBA" id="ARBA00022679"/>
    </source>
</evidence>
<keyword evidence="6" id="KW-0067">ATP-binding</keyword>
<keyword evidence="4" id="KW-0547">Nucleotide-binding</keyword>
<dbReference type="CDD" id="cd04791">
    <property type="entry name" value="LanC_SerThrkinase"/>
    <property type="match status" value="1"/>
</dbReference>
<dbReference type="SUPFAM" id="SSF56112">
    <property type="entry name" value="Protein kinase-like (PK-like)"/>
    <property type="match status" value="1"/>
</dbReference>
<reference evidence="8 9" key="1">
    <citation type="submission" date="2024-09" db="EMBL/GenBank/DDBJ databases">
        <authorList>
            <person name="Sun Q."/>
            <person name="Mori K."/>
        </authorList>
    </citation>
    <scope>NUCLEOTIDE SEQUENCE [LARGE SCALE GENOMIC DNA]</scope>
    <source>
        <strain evidence="8 9">TBRC 7907</strain>
    </source>
</reference>
<dbReference type="InterPro" id="IPR000719">
    <property type="entry name" value="Prot_kinase_dom"/>
</dbReference>
<keyword evidence="3" id="KW-0808">Transferase</keyword>
<dbReference type="Gene3D" id="1.10.510.10">
    <property type="entry name" value="Transferase(Phosphotransferase) domain 1"/>
    <property type="match status" value="1"/>
</dbReference>
<dbReference type="SMART" id="SM00220">
    <property type="entry name" value="S_TKc"/>
    <property type="match status" value="1"/>
</dbReference>
<dbReference type="PANTHER" id="PTHR43289:SF6">
    <property type="entry name" value="SERINE_THREONINE-PROTEIN KINASE NEKL-3"/>
    <property type="match status" value="1"/>
</dbReference>
<keyword evidence="5" id="KW-0418">Kinase</keyword>
<dbReference type="InterPro" id="IPR058053">
    <property type="entry name" value="RamC_C"/>
</dbReference>
<keyword evidence="9" id="KW-1185">Reference proteome</keyword>
<dbReference type="Proteomes" id="UP001589693">
    <property type="component" value="Unassembled WGS sequence"/>
</dbReference>
<dbReference type="InterPro" id="IPR011009">
    <property type="entry name" value="Kinase-like_dom_sf"/>
</dbReference>